<accession>A0ABQ0JTW1</accession>
<keyword evidence="2" id="KW-1185">Reference proteome</keyword>
<evidence type="ECO:0000313" key="1">
    <source>
        <dbReference type="EMBL" id="GAN32179.1"/>
    </source>
</evidence>
<sequence>MTIDLKKEKDYLGIIDTRQVTKRLVDDERYQIPLILV</sequence>
<evidence type="ECO:0000313" key="2">
    <source>
        <dbReference type="Proteomes" id="UP000032309"/>
    </source>
</evidence>
<reference evidence="2" key="1">
    <citation type="journal article" date="2015" name="Genome Announc.">
        <title>Draft Genome Sequence of an Anaerobic Ammonium-Oxidizing Bacterium, "Candidatus Brocadia sinica".</title>
        <authorList>
            <person name="Oshiki M."/>
            <person name="Shinyako-Hata K."/>
            <person name="Satoh H."/>
            <person name="Okabe S."/>
        </authorList>
    </citation>
    <scope>NUCLEOTIDE SEQUENCE [LARGE SCALE GENOMIC DNA]</scope>
    <source>
        <strain evidence="2">JPN1</strain>
    </source>
</reference>
<gene>
    <name evidence="1" type="ORF">BROSI_A0691</name>
</gene>
<name>A0ABQ0JTW1_9BACT</name>
<organism evidence="1 2">
    <name type="scientific">Candidatus Brocadia sinica JPN1</name>
    <dbReference type="NCBI Taxonomy" id="1197129"/>
    <lineage>
        <taxon>Bacteria</taxon>
        <taxon>Pseudomonadati</taxon>
        <taxon>Planctomycetota</taxon>
        <taxon>Candidatus Brocadiia</taxon>
        <taxon>Candidatus Brocadiales</taxon>
        <taxon>Candidatus Brocadiaceae</taxon>
        <taxon>Candidatus Brocadia</taxon>
    </lineage>
</organism>
<dbReference type="EMBL" id="BAFN01000001">
    <property type="protein sequence ID" value="GAN32179.1"/>
    <property type="molecule type" value="Genomic_DNA"/>
</dbReference>
<protein>
    <submittedName>
        <fullName evidence="1">Uncharacterized protein</fullName>
    </submittedName>
</protein>
<proteinExistence type="predicted"/>
<comment type="caution">
    <text evidence="1">The sequence shown here is derived from an EMBL/GenBank/DDBJ whole genome shotgun (WGS) entry which is preliminary data.</text>
</comment>
<dbReference type="Proteomes" id="UP000032309">
    <property type="component" value="Unassembled WGS sequence"/>
</dbReference>